<sequence length="364" mass="41141">MAKKMNSSTLDAAGNGRIDWIDIAKGIGIVLVVVGHTALEDSGLGRFIYSFHMPLFFFLSGYLFSVHKYTGFAAFIKKKATTLLIPYFLFASVSYIYFLLRYHFGDANYYKDLDLLQVFTGIFYSAGTREWMDFNLPLWFLTCLFVVECMYYMFSRMVQTNSGMMLILVICSAVGYLDSLLNSLKLPWGIDVAFTAVVFYGMGNLLKPAYRSLLSRPAVQQAAAACICLCVNLFLLRHQVNLNMKRYGDYFDFYLAAAAGITFCLLIASLIRTLPPLAYLGRQSLIIMSFHMPLLNISTKVLNHVGVIPNPYAFEGMRAVITLLLLVPVIYGLNKFAPFALGKRKKTVQADRSQWMDRTNRHPV</sequence>
<feature type="transmembrane region" description="Helical" evidence="3">
    <location>
        <begin position="136"/>
        <end position="154"/>
    </location>
</feature>
<evidence type="ECO:0000313" key="5">
    <source>
        <dbReference type="EMBL" id="TDG00322.1"/>
    </source>
</evidence>
<proteinExistence type="inferred from homology"/>
<evidence type="ECO:0000256" key="1">
    <source>
        <dbReference type="ARBA" id="ARBA00004370"/>
    </source>
</evidence>
<dbReference type="OrthoDB" id="6623990at2"/>
<feature type="transmembrane region" description="Helical" evidence="3">
    <location>
        <begin position="250"/>
        <end position="270"/>
    </location>
</feature>
<feature type="transmembrane region" description="Helical" evidence="3">
    <location>
        <begin position="20"/>
        <end position="38"/>
    </location>
</feature>
<comment type="similarity">
    <text evidence="2">Belongs to the acyltransferase 3 family.</text>
</comment>
<feature type="domain" description="Acyltransferase 3" evidence="4">
    <location>
        <begin position="18"/>
        <end position="324"/>
    </location>
</feature>
<accession>A0A4R5KWD0</accession>
<dbReference type="Pfam" id="PF01757">
    <property type="entry name" value="Acyl_transf_3"/>
    <property type="match status" value="1"/>
</dbReference>
<feature type="transmembrane region" description="Helical" evidence="3">
    <location>
        <begin position="317"/>
        <end position="337"/>
    </location>
</feature>
<comment type="caution">
    <text evidence="5">The sequence shown here is derived from an EMBL/GenBank/DDBJ whole genome shotgun (WGS) entry which is preliminary data.</text>
</comment>
<keyword evidence="6" id="KW-1185">Reference proteome</keyword>
<name>A0A4R5KWD0_9BACL</name>
<dbReference type="AlphaFoldDB" id="A0A4R5KWD0"/>
<feature type="transmembrane region" description="Helical" evidence="3">
    <location>
        <begin position="187"/>
        <end position="206"/>
    </location>
</feature>
<reference evidence="5 6" key="1">
    <citation type="submission" date="2019-03" db="EMBL/GenBank/DDBJ databases">
        <title>This is whole genome sequence of Paenibacillus sp MS74 strain.</title>
        <authorList>
            <person name="Trinh H.N."/>
        </authorList>
    </citation>
    <scope>NUCLEOTIDE SEQUENCE [LARGE SCALE GENOMIC DNA]</scope>
    <source>
        <strain evidence="5 6">MS74</strain>
    </source>
</reference>
<dbReference type="GO" id="GO:0016747">
    <property type="term" value="F:acyltransferase activity, transferring groups other than amino-acyl groups"/>
    <property type="evidence" value="ECO:0007669"/>
    <property type="project" value="InterPro"/>
</dbReference>
<comment type="subcellular location">
    <subcellularLocation>
        <location evidence="1">Membrane</location>
    </subcellularLocation>
</comment>
<dbReference type="InterPro" id="IPR002656">
    <property type="entry name" value="Acyl_transf_3_dom"/>
</dbReference>
<organism evidence="5 6">
    <name type="scientific">Paenibacillus piri</name>
    <dbReference type="NCBI Taxonomy" id="2547395"/>
    <lineage>
        <taxon>Bacteria</taxon>
        <taxon>Bacillati</taxon>
        <taxon>Bacillota</taxon>
        <taxon>Bacilli</taxon>
        <taxon>Bacillales</taxon>
        <taxon>Paenibacillaceae</taxon>
        <taxon>Paenibacillus</taxon>
    </lineage>
</organism>
<evidence type="ECO:0000256" key="2">
    <source>
        <dbReference type="ARBA" id="ARBA00007400"/>
    </source>
</evidence>
<keyword evidence="3" id="KW-1133">Transmembrane helix</keyword>
<feature type="transmembrane region" description="Helical" evidence="3">
    <location>
        <begin position="84"/>
        <end position="104"/>
    </location>
</feature>
<keyword evidence="3" id="KW-0812">Transmembrane</keyword>
<evidence type="ECO:0000256" key="3">
    <source>
        <dbReference type="SAM" id="Phobius"/>
    </source>
</evidence>
<dbReference type="PANTHER" id="PTHR37312:SF1">
    <property type="entry name" value="MEMBRANE-BOUND ACYLTRANSFERASE YKRP-RELATED"/>
    <property type="match status" value="1"/>
</dbReference>
<gene>
    <name evidence="5" type="ORF">E1757_01365</name>
</gene>
<dbReference type="PANTHER" id="PTHR37312">
    <property type="entry name" value="MEMBRANE-BOUND ACYLTRANSFERASE YKRP-RELATED"/>
    <property type="match status" value="1"/>
</dbReference>
<dbReference type="EMBL" id="SMRT01000001">
    <property type="protein sequence ID" value="TDG00322.1"/>
    <property type="molecule type" value="Genomic_DNA"/>
</dbReference>
<evidence type="ECO:0000259" key="4">
    <source>
        <dbReference type="Pfam" id="PF01757"/>
    </source>
</evidence>
<keyword evidence="3" id="KW-0472">Membrane</keyword>
<feature type="transmembrane region" description="Helical" evidence="3">
    <location>
        <begin position="163"/>
        <end position="181"/>
    </location>
</feature>
<evidence type="ECO:0000313" key="6">
    <source>
        <dbReference type="Proteomes" id="UP000295636"/>
    </source>
</evidence>
<dbReference type="Proteomes" id="UP000295636">
    <property type="component" value="Unassembled WGS sequence"/>
</dbReference>
<dbReference type="InterPro" id="IPR052734">
    <property type="entry name" value="Nod_factor_acetyltransferase"/>
</dbReference>
<protein>
    <recommendedName>
        <fullName evidence="4">Acyltransferase 3 domain-containing protein</fullName>
    </recommendedName>
</protein>